<dbReference type="InterPro" id="IPR006579">
    <property type="entry name" value="Pre_C2HC_dom"/>
</dbReference>
<dbReference type="InterPro" id="IPR018485">
    <property type="entry name" value="FGGY_C"/>
</dbReference>
<reference evidence="7 8" key="1">
    <citation type="submission" date="2019-08" db="EMBL/GenBank/DDBJ databases">
        <authorList>
            <person name="Alioto T."/>
            <person name="Alioto T."/>
            <person name="Gomez Garrido J."/>
        </authorList>
    </citation>
    <scope>NUCLEOTIDE SEQUENCE [LARGE SCALE GENOMIC DNA]</scope>
</reference>
<keyword evidence="4" id="KW-0547">Nucleotide-binding</keyword>
<organism evidence="7 8">
    <name type="scientific">Cinara cedri</name>
    <dbReference type="NCBI Taxonomy" id="506608"/>
    <lineage>
        <taxon>Eukaryota</taxon>
        <taxon>Metazoa</taxon>
        <taxon>Ecdysozoa</taxon>
        <taxon>Arthropoda</taxon>
        <taxon>Hexapoda</taxon>
        <taxon>Insecta</taxon>
        <taxon>Pterygota</taxon>
        <taxon>Neoptera</taxon>
        <taxon>Paraneoptera</taxon>
        <taxon>Hemiptera</taxon>
        <taxon>Sternorrhyncha</taxon>
        <taxon>Aphidomorpha</taxon>
        <taxon>Aphidoidea</taxon>
        <taxon>Aphididae</taxon>
        <taxon>Lachninae</taxon>
        <taxon>Cinara</taxon>
    </lineage>
</organism>
<dbReference type="EMBL" id="CABPRJ010000530">
    <property type="protein sequence ID" value="VVC30671.1"/>
    <property type="molecule type" value="Genomic_DNA"/>
</dbReference>
<dbReference type="CDD" id="cd07776">
    <property type="entry name" value="ASKHA_NBD_FGGY_SpXK-like"/>
    <property type="match status" value="1"/>
</dbReference>
<dbReference type="GO" id="GO:0042732">
    <property type="term" value="P:D-xylose metabolic process"/>
    <property type="evidence" value="ECO:0007669"/>
    <property type="project" value="UniProtKB-UniRule"/>
</dbReference>
<keyword evidence="3 4" id="KW-0418">Kinase</keyword>
<evidence type="ECO:0000256" key="1">
    <source>
        <dbReference type="ARBA" id="ARBA00009156"/>
    </source>
</evidence>
<dbReference type="OrthoDB" id="1728974at2759"/>
<dbReference type="EC" id="2.7.1.17" evidence="4"/>
<keyword evidence="4" id="KW-0067">ATP-binding</keyword>
<keyword evidence="2 4" id="KW-0808">Transferase</keyword>
<dbReference type="GO" id="GO:0005997">
    <property type="term" value="P:xylulose metabolic process"/>
    <property type="evidence" value="ECO:0007669"/>
    <property type="project" value="UniProtKB-UniRule"/>
</dbReference>
<dbReference type="Pfam" id="PF07530">
    <property type="entry name" value="PRE_C2HC"/>
    <property type="match status" value="1"/>
</dbReference>
<gene>
    <name evidence="7" type="ORF">CINCED_3A023323</name>
</gene>
<dbReference type="FunFam" id="3.30.420.40:FF:000096">
    <property type="entry name" value="xylulose kinase"/>
    <property type="match status" value="1"/>
</dbReference>
<dbReference type="Proteomes" id="UP000325440">
    <property type="component" value="Unassembled WGS sequence"/>
</dbReference>
<comment type="catalytic activity">
    <reaction evidence="4">
        <text>D-xylulose + ATP = D-xylulose 5-phosphate + ADP + H(+)</text>
        <dbReference type="Rhea" id="RHEA:10964"/>
        <dbReference type="ChEBI" id="CHEBI:15378"/>
        <dbReference type="ChEBI" id="CHEBI:17140"/>
        <dbReference type="ChEBI" id="CHEBI:30616"/>
        <dbReference type="ChEBI" id="CHEBI:57737"/>
        <dbReference type="ChEBI" id="CHEBI:456216"/>
        <dbReference type="EC" id="2.7.1.17"/>
    </reaction>
</comment>
<dbReference type="PANTHER" id="PTHR10196:SF57">
    <property type="entry name" value="XYLULOSE KINASE"/>
    <property type="match status" value="1"/>
</dbReference>
<feature type="region of interest" description="Disordered" evidence="5">
    <location>
        <begin position="36"/>
        <end position="57"/>
    </location>
</feature>
<keyword evidence="8" id="KW-1185">Reference proteome</keyword>
<dbReference type="InterPro" id="IPR042024">
    <property type="entry name" value="D-XK_euk"/>
</dbReference>
<dbReference type="InterPro" id="IPR018484">
    <property type="entry name" value="FGGY_N"/>
</dbReference>
<feature type="domain" description="Pre-C2HC" evidence="6">
    <location>
        <begin position="146"/>
        <end position="214"/>
    </location>
</feature>
<evidence type="ECO:0000256" key="2">
    <source>
        <dbReference type="ARBA" id="ARBA00022679"/>
    </source>
</evidence>
<dbReference type="SUPFAM" id="SSF53067">
    <property type="entry name" value="Actin-like ATPase domain"/>
    <property type="match status" value="2"/>
</dbReference>
<dbReference type="GO" id="GO:0004856">
    <property type="term" value="F:D-xylulokinase activity"/>
    <property type="evidence" value="ECO:0007669"/>
    <property type="project" value="UniProtKB-UniRule"/>
</dbReference>
<evidence type="ECO:0000256" key="4">
    <source>
        <dbReference type="RuleBase" id="RU367058"/>
    </source>
</evidence>
<dbReference type="AlphaFoldDB" id="A0A5E4MJS3"/>
<evidence type="ECO:0000259" key="6">
    <source>
        <dbReference type="SMART" id="SM00596"/>
    </source>
</evidence>
<accession>A0A5E4MJS3</accession>
<comment type="similarity">
    <text evidence="1 4">Belongs to the FGGY kinase family.</text>
</comment>
<keyword evidence="4" id="KW-0859">Xylose metabolism</keyword>
<dbReference type="GO" id="GO:0005829">
    <property type="term" value="C:cytosol"/>
    <property type="evidence" value="ECO:0007669"/>
    <property type="project" value="TreeGrafter"/>
</dbReference>
<dbReference type="Gene3D" id="3.30.420.40">
    <property type="match status" value="2"/>
</dbReference>
<name>A0A5E4MJS3_9HEMI</name>
<keyword evidence="4" id="KW-0119">Carbohydrate metabolism</keyword>
<dbReference type="Pfam" id="PF02782">
    <property type="entry name" value="FGGY_C"/>
    <property type="match status" value="1"/>
</dbReference>
<dbReference type="GO" id="GO:0005524">
    <property type="term" value="F:ATP binding"/>
    <property type="evidence" value="ECO:0007669"/>
    <property type="project" value="UniProtKB-KW"/>
</dbReference>
<evidence type="ECO:0000256" key="3">
    <source>
        <dbReference type="ARBA" id="ARBA00022777"/>
    </source>
</evidence>
<proteinExistence type="inferred from homology"/>
<dbReference type="PANTHER" id="PTHR10196">
    <property type="entry name" value="SUGAR KINASE"/>
    <property type="match status" value="1"/>
</dbReference>
<dbReference type="Pfam" id="PF00370">
    <property type="entry name" value="FGGY_N"/>
    <property type="match status" value="1"/>
</dbReference>
<evidence type="ECO:0000313" key="8">
    <source>
        <dbReference type="Proteomes" id="UP000325440"/>
    </source>
</evidence>
<dbReference type="SMART" id="SM00596">
    <property type="entry name" value="PRE_C2HC"/>
    <property type="match status" value="1"/>
</dbReference>
<evidence type="ECO:0000256" key="5">
    <source>
        <dbReference type="SAM" id="MobiDB-lite"/>
    </source>
</evidence>
<sequence length="689" mass="77247">MSGVANTRIDQILEMLKQHDANRFEALSQTEAIEVDTISPNPDPDVSNPEAHTSPVKSANLRPPIIVKGIKDFVSLRSELIDLVGPENFTFKSSINCLKVQTKNPESYRAMIHFSQGAKAEFHTYQMQEDKAYRIVIRNLHPTTNTAEIRTALEEIDFQVRQITNVLHMTTKLNLPIFFVDLEPSELNKDIFHLNHILHTKEKIEESYKKRDLVQCVNCHTVSTAIHKCTVHIHQDAFDVLSITSPQHQHGTVYWTNGSEKTLKSLNPSGFLHTQLASCFSIVNSPIWMDSSTTKQCKYLEETIGGSQQLADLTGSKAYERFSGPQIAKMAENRPGAYQNTERISLVSSFGCSLFLGAYAPIDWSDGSGMNLLDIRTKKWSNKCLEACAPGLESRLGQTVPPGTDLGPINNYYVERFGFNSECRVVSFTGDNPASLAGLCLSKNDIAISLGTSDTLFLSLDEPRCLTEGHVLVSPINEDAYMVLLCFKNGSLTRERLRNHYANESWDDFNTLLERTPRGNFGYLGLYYDEQEIIPWIHGDYRFDKNDTLMDRFPSREIEIKALIEGQFIAKRAHAEFLGYNIDTKTRIIATGGASTNNTILQILSDVFNAPVYTQEAVNSAVLGAAYQAKHGLVRSRNTDCDDSFQSVVSMVAPPKLACSPHKDAFAIYTPMVERYNKIIKELTSETEK</sequence>
<evidence type="ECO:0000313" key="7">
    <source>
        <dbReference type="EMBL" id="VVC30671.1"/>
    </source>
</evidence>
<comment type="function">
    <text evidence="4">Phosphorylates D-xylulose to produce D-xylulose 5-phosphate, a molecule that may play an important role in the regulation of glucose metabolism and lipogenesis.</text>
</comment>
<dbReference type="InterPro" id="IPR043129">
    <property type="entry name" value="ATPase_NBD"/>
</dbReference>
<protein>
    <recommendedName>
        <fullName evidence="4">Xylulose kinase</fullName>
        <ecNumber evidence="4">2.7.1.17</ecNumber>
    </recommendedName>
</protein>